<organism evidence="2 3">
    <name type="scientific">Streptomyces rubiginosohelvolus</name>
    <dbReference type="NCBI Taxonomy" id="67362"/>
    <lineage>
        <taxon>Bacteria</taxon>
        <taxon>Bacillati</taxon>
        <taxon>Actinomycetota</taxon>
        <taxon>Actinomycetes</taxon>
        <taxon>Kitasatosporales</taxon>
        <taxon>Streptomycetaceae</taxon>
        <taxon>Streptomyces</taxon>
    </lineage>
</organism>
<sequence>MNRSHAGAVERAESGTDPGDRFPVRRARLPAGRPKTKTYEETRWCTNGPVTRHSPQTWSTWHGW</sequence>
<feature type="region of interest" description="Disordered" evidence="1">
    <location>
        <begin position="1"/>
        <end position="64"/>
    </location>
</feature>
<gene>
    <name evidence="2" type="ORF">GCM10010328_39820</name>
</gene>
<feature type="compositionally biased region" description="Polar residues" evidence="1">
    <location>
        <begin position="44"/>
        <end position="64"/>
    </location>
</feature>
<name>A0ABQ3C163_9ACTN</name>
<comment type="caution">
    <text evidence="2">The sequence shown here is derived from an EMBL/GenBank/DDBJ whole genome shotgun (WGS) entry which is preliminary data.</text>
</comment>
<reference evidence="3" key="1">
    <citation type="journal article" date="2019" name="Int. J. Syst. Evol. Microbiol.">
        <title>The Global Catalogue of Microorganisms (GCM) 10K type strain sequencing project: providing services to taxonomists for standard genome sequencing and annotation.</title>
        <authorList>
            <consortium name="The Broad Institute Genomics Platform"/>
            <consortium name="The Broad Institute Genome Sequencing Center for Infectious Disease"/>
            <person name="Wu L."/>
            <person name="Ma J."/>
        </authorList>
    </citation>
    <scope>NUCLEOTIDE SEQUENCE [LARGE SCALE GENOMIC DNA]</scope>
    <source>
        <strain evidence="3">JCM 4602</strain>
    </source>
</reference>
<evidence type="ECO:0000313" key="2">
    <source>
        <dbReference type="EMBL" id="GGZ61323.1"/>
    </source>
</evidence>
<evidence type="ECO:0000256" key="1">
    <source>
        <dbReference type="SAM" id="MobiDB-lite"/>
    </source>
</evidence>
<proteinExistence type="predicted"/>
<dbReference type="Proteomes" id="UP000624183">
    <property type="component" value="Unassembled WGS sequence"/>
</dbReference>
<keyword evidence="3" id="KW-1185">Reference proteome</keyword>
<feature type="compositionally biased region" description="Basic and acidic residues" evidence="1">
    <location>
        <begin position="8"/>
        <end position="23"/>
    </location>
</feature>
<accession>A0ABQ3C163</accession>
<evidence type="ECO:0000313" key="3">
    <source>
        <dbReference type="Proteomes" id="UP000624183"/>
    </source>
</evidence>
<protein>
    <submittedName>
        <fullName evidence="2">Uncharacterized protein</fullName>
    </submittedName>
</protein>
<dbReference type="EMBL" id="BMUW01000007">
    <property type="protein sequence ID" value="GGZ61323.1"/>
    <property type="molecule type" value="Genomic_DNA"/>
</dbReference>